<proteinExistence type="predicted"/>
<dbReference type="AlphaFoldDB" id="A0A8B9NT64"/>
<name>A0A8B9NT64_APTOW</name>
<accession>A0A8B9NT64</accession>
<protein>
    <submittedName>
        <fullName evidence="1">Uncharacterized protein</fullName>
    </submittedName>
</protein>
<keyword evidence="2" id="KW-1185">Reference proteome</keyword>
<dbReference type="Ensembl" id="ENSAOWT00000001948.1">
    <property type="protein sequence ID" value="ENSAOWP00000001718.1"/>
    <property type="gene ID" value="ENSAOWG00000001222.1"/>
</dbReference>
<evidence type="ECO:0000313" key="1">
    <source>
        <dbReference type="Ensembl" id="ENSAOWP00000001718.1"/>
    </source>
</evidence>
<sequence length="69" mass="7139">MLCCPWCAWSGCRGEQLPGGTRVLLHLGHRALQNCPKPAVTLDAALRPSLGIAAGLALAGLQPMLAGMC</sequence>
<dbReference type="Proteomes" id="UP000694424">
    <property type="component" value="Unplaced"/>
</dbReference>
<evidence type="ECO:0000313" key="2">
    <source>
        <dbReference type="Proteomes" id="UP000694424"/>
    </source>
</evidence>
<organism evidence="1 2">
    <name type="scientific">Apteryx owenii</name>
    <name type="common">Little spotted kiwi</name>
    <dbReference type="NCBI Taxonomy" id="8824"/>
    <lineage>
        <taxon>Eukaryota</taxon>
        <taxon>Metazoa</taxon>
        <taxon>Chordata</taxon>
        <taxon>Craniata</taxon>
        <taxon>Vertebrata</taxon>
        <taxon>Euteleostomi</taxon>
        <taxon>Archelosauria</taxon>
        <taxon>Archosauria</taxon>
        <taxon>Dinosauria</taxon>
        <taxon>Saurischia</taxon>
        <taxon>Theropoda</taxon>
        <taxon>Coelurosauria</taxon>
        <taxon>Aves</taxon>
        <taxon>Palaeognathae</taxon>
        <taxon>Apterygiformes</taxon>
        <taxon>Apterygidae</taxon>
        <taxon>Apteryx</taxon>
    </lineage>
</organism>
<reference evidence="1" key="1">
    <citation type="submission" date="2025-08" db="UniProtKB">
        <authorList>
            <consortium name="Ensembl"/>
        </authorList>
    </citation>
    <scope>IDENTIFICATION</scope>
</reference>
<reference evidence="1" key="2">
    <citation type="submission" date="2025-09" db="UniProtKB">
        <authorList>
            <consortium name="Ensembl"/>
        </authorList>
    </citation>
    <scope>IDENTIFICATION</scope>
</reference>